<evidence type="ECO:0000313" key="2">
    <source>
        <dbReference type="EMBL" id="MBW79711.1"/>
    </source>
</evidence>
<dbReference type="AlphaFoldDB" id="A0A2M4DQA7"/>
<dbReference type="EMBL" id="GGFL01015533">
    <property type="protein sequence ID" value="MBW79711.1"/>
    <property type="molecule type" value="Transcribed_RNA"/>
</dbReference>
<keyword evidence="1" id="KW-0732">Signal</keyword>
<sequence length="68" mass="7832">MGLFLLFFIILTVVCFFIKSFNASEENVEMEMNSIKRTAVTTTFESSKVGKSLNSLHKRRLKNKTINK</sequence>
<name>A0A2M4DQA7_ANODA</name>
<protein>
    <submittedName>
        <fullName evidence="2">Putative secreted protein</fullName>
    </submittedName>
</protein>
<reference evidence="2" key="1">
    <citation type="submission" date="2018-01" db="EMBL/GenBank/DDBJ databases">
        <title>An insight into the sialome of Amazonian anophelines.</title>
        <authorList>
            <person name="Ribeiro J.M."/>
            <person name="Scarpassa V."/>
            <person name="Calvo E."/>
        </authorList>
    </citation>
    <scope>NUCLEOTIDE SEQUENCE</scope>
</reference>
<proteinExistence type="predicted"/>
<organism evidence="2">
    <name type="scientific">Anopheles darlingi</name>
    <name type="common">Mosquito</name>
    <dbReference type="NCBI Taxonomy" id="43151"/>
    <lineage>
        <taxon>Eukaryota</taxon>
        <taxon>Metazoa</taxon>
        <taxon>Ecdysozoa</taxon>
        <taxon>Arthropoda</taxon>
        <taxon>Hexapoda</taxon>
        <taxon>Insecta</taxon>
        <taxon>Pterygota</taxon>
        <taxon>Neoptera</taxon>
        <taxon>Endopterygota</taxon>
        <taxon>Diptera</taxon>
        <taxon>Nematocera</taxon>
        <taxon>Culicoidea</taxon>
        <taxon>Culicidae</taxon>
        <taxon>Anophelinae</taxon>
        <taxon>Anopheles</taxon>
    </lineage>
</organism>
<accession>A0A2M4DQA7</accession>
<feature type="chain" id="PRO_5014708111" evidence="1">
    <location>
        <begin position="24"/>
        <end position="68"/>
    </location>
</feature>
<feature type="signal peptide" evidence="1">
    <location>
        <begin position="1"/>
        <end position="23"/>
    </location>
</feature>
<evidence type="ECO:0000256" key="1">
    <source>
        <dbReference type="SAM" id="SignalP"/>
    </source>
</evidence>